<dbReference type="Proteomes" id="UP001165561">
    <property type="component" value="Unassembled WGS sequence"/>
</dbReference>
<proteinExistence type="predicted"/>
<feature type="non-terminal residue" evidence="3">
    <location>
        <position position="1"/>
    </location>
</feature>
<name>A0ABT5TXK6_9MICO</name>
<comment type="caution">
    <text evidence="3">The sequence shown here is derived from an EMBL/GenBank/DDBJ whole genome shotgun (WGS) entry which is preliminary data.</text>
</comment>
<gene>
    <name evidence="3" type="ORF">PU560_03850</name>
</gene>
<evidence type="ECO:0000313" key="4">
    <source>
        <dbReference type="Proteomes" id="UP001165561"/>
    </source>
</evidence>
<feature type="compositionally biased region" description="Polar residues" evidence="1">
    <location>
        <begin position="119"/>
        <end position="131"/>
    </location>
</feature>
<evidence type="ECO:0000256" key="1">
    <source>
        <dbReference type="SAM" id="MobiDB-lite"/>
    </source>
</evidence>
<feature type="transmembrane region" description="Helical" evidence="2">
    <location>
        <begin position="14"/>
        <end position="35"/>
    </location>
</feature>
<feature type="region of interest" description="Disordered" evidence="1">
    <location>
        <begin position="111"/>
        <end position="131"/>
    </location>
</feature>
<sequence length="131" mass="13802">RAGLAGTALEPPEAAVVLGILFFYGGPLLTLALAVESWVRDRRQFVLAPQTAMGVLWLLLMAAQPFPEWLLASGIYASYDTHPGTGLVRSVLVALAAAVLLLAPWGPPRATPREPVTAPGTSSRGAGTWSR</sequence>
<feature type="transmembrane region" description="Helical" evidence="2">
    <location>
        <begin position="86"/>
        <end position="105"/>
    </location>
</feature>
<feature type="transmembrane region" description="Helical" evidence="2">
    <location>
        <begin position="47"/>
        <end position="66"/>
    </location>
</feature>
<keyword evidence="4" id="KW-1185">Reference proteome</keyword>
<organism evidence="3 4">
    <name type="scientific">Georgenia halotolerans</name>
    <dbReference type="NCBI Taxonomy" id="3028317"/>
    <lineage>
        <taxon>Bacteria</taxon>
        <taxon>Bacillati</taxon>
        <taxon>Actinomycetota</taxon>
        <taxon>Actinomycetes</taxon>
        <taxon>Micrococcales</taxon>
        <taxon>Bogoriellaceae</taxon>
        <taxon>Georgenia</taxon>
    </lineage>
</organism>
<protein>
    <submittedName>
        <fullName evidence="3">Uncharacterized protein</fullName>
    </submittedName>
</protein>
<evidence type="ECO:0000313" key="3">
    <source>
        <dbReference type="EMBL" id="MDD9205601.1"/>
    </source>
</evidence>
<accession>A0ABT5TXK6</accession>
<dbReference type="EMBL" id="JARACI010000573">
    <property type="protein sequence ID" value="MDD9205601.1"/>
    <property type="molecule type" value="Genomic_DNA"/>
</dbReference>
<keyword evidence="2" id="KW-0472">Membrane</keyword>
<evidence type="ECO:0000256" key="2">
    <source>
        <dbReference type="SAM" id="Phobius"/>
    </source>
</evidence>
<keyword evidence="2" id="KW-1133">Transmembrane helix</keyword>
<keyword evidence="2" id="KW-0812">Transmembrane</keyword>
<reference evidence="3" key="1">
    <citation type="submission" date="2023-02" db="EMBL/GenBank/DDBJ databases">
        <title>Georgenia sp.10Sc9-8, isolated from a soil sample collected from the Taklamakan desert.</title>
        <authorList>
            <person name="Liu S."/>
        </authorList>
    </citation>
    <scope>NUCLEOTIDE SEQUENCE</scope>
    <source>
        <strain evidence="3">10Sc9-8</strain>
    </source>
</reference>